<dbReference type="PANTHER" id="PTHR21262:SF36">
    <property type="entry name" value="BIFUNCTIONAL (P)PPGPP SYNTHASE_HYDROLASE SPOT"/>
    <property type="match status" value="1"/>
</dbReference>
<dbReference type="InterPro" id="IPR045600">
    <property type="entry name" value="RelA/SpoT_AH_RIS"/>
</dbReference>
<dbReference type="SMART" id="SM00954">
    <property type="entry name" value="RelA_SpoT"/>
    <property type="match status" value="1"/>
</dbReference>
<comment type="function">
    <text evidence="6">In eubacteria ppGpp (guanosine 3'-diphosphate 5'-diphosphate) is a mediator of the stringent response that coordinates a variety of cellular activities in response to changes in nutritional abundance.</text>
</comment>
<dbReference type="SUPFAM" id="SSF109604">
    <property type="entry name" value="HD-domain/PDEase-like"/>
    <property type="match status" value="1"/>
</dbReference>
<evidence type="ECO:0000259" key="7">
    <source>
        <dbReference type="PROSITE" id="PS51671"/>
    </source>
</evidence>
<dbReference type="CDD" id="cd00077">
    <property type="entry name" value="HDc"/>
    <property type="match status" value="1"/>
</dbReference>
<dbReference type="SUPFAM" id="SSF81301">
    <property type="entry name" value="Nucleotidyltransferase"/>
    <property type="match status" value="1"/>
</dbReference>
<dbReference type="SUPFAM" id="SSF55021">
    <property type="entry name" value="ACT-like"/>
    <property type="match status" value="1"/>
</dbReference>
<proteinExistence type="inferred from homology"/>
<dbReference type="RefSeq" id="WP_275819992.1">
    <property type="nucleotide sequence ID" value="NZ_JARHUD010000002.1"/>
</dbReference>
<evidence type="ECO:0000256" key="4">
    <source>
        <dbReference type="ARBA" id="ARBA00032407"/>
    </source>
</evidence>
<dbReference type="Proteomes" id="UP001215503">
    <property type="component" value="Unassembled WGS sequence"/>
</dbReference>
<dbReference type="CDD" id="cd04876">
    <property type="entry name" value="ACT_RelA-SpoT"/>
    <property type="match status" value="1"/>
</dbReference>
<dbReference type="SMART" id="SM00471">
    <property type="entry name" value="HDc"/>
    <property type="match status" value="1"/>
</dbReference>
<dbReference type="Pfam" id="PF04607">
    <property type="entry name" value="RelA_SpoT"/>
    <property type="match status" value="1"/>
</dbReference>
<dbReference type="EC" id="2.7.6.5" evidence="1"/>
<gene>
    <name evidence="10" type="ORF">P2G67_03260</name>
</gene>
<evidence type="ECO:0000256" key="3">
    <source>
        <dbReference type="ARBA" id="ARBA00029754"/>
    </source>
</evidence>
<dbReference type="InterPro" id="IPR043519">
    <property type="entry name" value="NT_sf"/>
</dbReference>
<dbReference type="PROSITE" id="PS51671">
    <property type="entry name" value="ACT"/>
    <property type="match status" value="1"/>
</dbReference>
<dbReference type="Pfam" id="PF13291">
    <property type="entry name" value="ACT_4"/>
    <property type="match status" value="1"/>
</dbReference>
<sequence>MLRQFELVERVKSYDPGADEDGLNRAYVYAMKMHGSQKRASGDPYFSHPIEVAGILTELKLDGESIITALLHDVVEDTDGTLEDIEKLFGAEIARLVDGVTKLGRLELQSERSKQAENFRKLVLAMSEDIRVLLVKLADRLHNMRTLHFVKSEDKRKRIARETMDIYAPLAARIGLERFKNELEDLAFSELNPDARSSIVARLDFLSNRGGDVTQKVIDELTRALAEEGVEGWVSGRIKSPYSIWRKMQHRNVGFEQLADIMAFRIVVRDVTNCYQALGVLHSRYPVVPGRFKDYVSTPKLNAYQSLHTGLIGPLKQRIEVQIRTQAMHEIAEFGVAAHWRYKQGPGDHEQPMEGRQFRWIRALLDILEHASNPDEFLEHTKLEMYQDQVFCFTPKGDLIALPRGATPIDFAYAVHSEVGNACVGCRVNGRMVPVRTMLQNGDQVEVVTSKAQRPSPDWENFVVTGKAKAAIRRFIRQEQREQFHDLGRQLVDRAFRQEGYDLTDKAVAGVLKKLKADSVADVYVGVGQGNVTAREVLVSVFPGVKDQDKANNKVVPIAKARRAKGGNHAVPIKGLIPGMAVHFAHCCHPLPGDRIVGIVTTGKGVTVHTIDCETLQSFQDTPERWVDLGWERSHSDEPFTGRLHLVVSNEPGSLGALSTVIGKNSGNITNLKITHRSLDFFEMLIDLEIADVRHLTNVMAALRAMPVISSVERARG</sequence>
<feature type="domain" description="HD" evidence="8">
    <location>
        <begin position="45"/>
        <end position="144"/>
    </location>
</feature>
<dbReference type="InterPro" id="IPR004811">
    <property type="entry name" value="RelA/Spo_fam"/>
</dbReference>
<reference evidence="10 11" key="1">
    <citation type="submission" date="2023-03" db="EMBL/GenBank/DDBJ databases">
        <title>Fodinicurvata sp. CAU 1616 isolated from sea sendiment.</title>
        <authorList>
            <person name="Kim W."/>
        </authorList>
    </citation>
    <scope>NUCLEOTIDE SEQUENCE [LARGE SCALE GENOMIC DNA]</scope>
    <source>
        <strain evidence="10 11">CAU 1616</strain>
    </source>
</reference>
<dbReference type="InterPro" id="IPR033655">
    <property type="entry name" value="TGS_RelA/SpoT"/>
</dbReference>
<evidence type="ECO:0000256" key="6">
    <source>
        <dbReference type="RuleBase" id="RU003847"/>
    </source>
</evidence>
<dbReference type="Gene3D" id="3.10.20.30">
    <property type="match status" value="1"/>
</dbReference>
<evidence type="ECO:0000259" key="8">
    <source>
        <dbReference type="PROSITE" id="PS51831"/>
    </source>
</evidence>
<dbReference type="PROSITE" id="PS51880">
    <property type="entry name" value="TGS"/>
    <property type="match status" value="1"/>
</dbReference>
<comment type="similarity">
    <text evidence="6">Belongs to the relA/spoT family.</text>
</comment>
<feature type="domain" description="TGS" evidence="9">
    <location>
        <begin position="384"/>
        <end position="449"/>
    </location>
</feature>
<evidence type="ECO:0000256" key="2">
    <source>
        <dbReference type="ARBA" id="ARBA00014315"/>
    </source>
</evidence>
<dbReference type="Gene3D" id="1.10.3210.10">
    <property type="entry name" value="Hypothetical protein af1432"/>
    <property type="match status" value="1"/>
</dbReference>
<dbReference type="CDD" id="cd05399">
    <property type="entry name" value="NT_Rel-Spo_like"/>
    <property type="match status" value="1"/>
</dbReference>
<evidence type="ECO:0000313" key="11">
    <source>
        <dbReference type="Proteomes" id="UP001215503"/>
    </source>
</evidence>
<evidence type="ECO:0000256" key="1">
    <source>
        <dbReference type="ARBA" id="ARBA00013251"/>
    </source>
</evidence>
<dbReference type="PANTHER" id="PTHR21262">
    <property type="entry name" value="GUANOSINE-3',5'-BIS DIPHOSPHATE 3'-PYROPHOSPHOHYDROLASE"/>
    <property type="match status" value="1"/>
</dbReference>
<dbReference type="InterPro" id="IPR007685">
    <property type="entry name" value="RelA_SpoT"/>
</dbReference>
<dbReference type="PROSITE" id="PS51831">
    <property type="entry name" value="HD"/>
    <property type="match status" value="1"/>
</dbReference>
<feature type="domain" description="ACT" evidence="7">
    <location>
        <begin position="643"/>
        <end position="717"/>
    </location>
</feature>
<protein>
    <recommendedName>
        <fullName evidence="2">GTP pyrophosphokinase rsh</fullName>
        <ecNumber evidence="1">2.7.6.5</ecNumber>
    </recommendedName>
    <alternativeName>
        <fullName evidence="4">(p)ppGpp synthase</fullName>
    </alternativeName>
    <alternativeName>
        <fullName evidence="3">ATP:GTP 3'-pyrophosphotransferase</fullName>
    </alternativeName>
</protein>
<dbReference type="InterPro" id="IPR012676">
    <property type="entry name" value="TGS-like"/>
</dbReference>
<dbReference type="Pfam" id="PF02824">
    <property type="entry name" value="TGS"/>
    <property type="match status" value="1"/>
</dbReference>
<evidence type="ECO:0000259" key="9">
    <source>
        <dbReference type="PROSITE" id="PS51880"/>
    </source>
</evidence>
<accession>A0ABT5YJM2</accession>
<dbReference type="CDD" id="cd01668">
    <property type="entry name" value="TGS_RSH"/>
    <property type="match status" value="1"/>
</dbReference>
<comment type="caution">
    <text evidence="10">The sequence shown here is derived from an EMBL/GenBank/DDBJ whole genome shotgun (WGS) entry which is preliminary data.</text>
</comment>
<comment type="catalytic activity">
    <reaction evidence="5">
        <text>GTP + ATP = guanosine 3'-diphosphate 5'-triphosphate + AMP</text>
        <dbReference type="Rhea" id="RHEA:22088"/>
        <dbReference type="ChEBI" id="CHEBI:30616"/>
        <dbReference type="ChEBI" id="CHEBI:37565"/>
        <dbReference type="ChEBI" id="CHEBI:142410"/>
        <dbReference type="ChEBI" id="CHEBI:456215"/>
        <dbReference type="EC" id="2.7.6.5"/>
    </reaction>
</comment>
<dbReference type="InterPro" id="IPR003607">
    <property type="entry name" value="HD/PDEase_dom"/>
</dbReference>
<organism evidence="10 11">
    <name type="scientific">Aquibaculum arenosum</name>
    <dbReference type="NCBI Taxonomy" id="3032591"/>
    <lineage>
        <taxon>Bacteria</taxon>
        <taxon>Pseudomonadati</taxon>
        <taxon>Pseudomonadota</taxon>
        <taxon>Alphaproteobacteria</taxon>
        <taxon>Rhodospirillales</taxon>
        <taxon>Rhodovibrionaceae</taxon>
        <taxon>Aquibaculum</taxon>
    </lineage>
</organism>
<dbReference type="Pfam" id="PF13328">
    <property type="entry name" value="HD_4"/>
    <property type="match status" value="1"/>
</dbReference>
<dbReference type="Gene3D" id="3.30.70.260">
    <property type="match status" value="1"/>
</dbReference>
<dbReference type="InterPro" id="IPR012675">
    <property type="entry name" value="Beta-grasp_dom_sf"/>
</dbReference>
<evidence type="ECO:0000313" key="10">
    <source>
        <dbReference type="EMBL" id="MDF2094990.1"/>
    </source>
</evidence>
<dbReference type="EMBL" id="JARHUD010000002">
    <property type="protein sequence ID" value="MDF2094990.1"/>
    <property type="molecule type" value="Genomic_DNA"/>
</dbReference>
<dbReference type="NCBIfam" id="TIGR00691">
    <property type="entry name" value="spoT_relA"/>
    <property type="match status" value="1"/>
</dbReference>
<evidence type="ECO:0000256" key="5">
    <source>
        <dbReference type="ARBA" id="ARBA00048244"/>
    </source>
</evidence>
<dbReference type="SUPFAM" id="SSF81271">
    <property type="entry name" value="TGS-like"/>
    <property type="match status" value="1"/>
</dbReference>
<dbReference type="Gene3D" id="3.30.460.10">
    <property type="entry name" value="Beta Polymerase, domain 2"/>
    <property type="match status" value="1"/>
</dbReference>
<dbReference type="InterPro" id="IPR004095">
    <property type="entry name" value="TGS"/>
</dbReference>
<keyword evidence="11" id="KW-1185">Reference proteome</keyword>
<dbReference type="Pfam" id="PF19296">
    <property type="entry name" value="RelA_AH_RIS"/>
    <property type="match status" value="1"/>
</dbReference>
<dbReference type="InterPro" id="IPR006674">
    <property type="entry name" value="HD_domain"/>
</dbReference>
<name>A0ABT5YJM2_9PROT</name>
<dbReference type="InterPro" id="IPR045865">
    <property type="entry name" value="ACT-like_dom_sf"/>
</dbReference>
<dbReference type="InterPro" id="IPR002912">
    <property type="entry name" value="ACT_dom"/>
</dbReference>